<proteinExistence type="inferred from homology"/>
<dbReference type="EMBL" id="CP142435">
    <property type="protein sequence ID" value="XBC48964.1"/>
    <property type="molecule type" value="Genomic_DNA"/>
</dbReference>
<dbReference type="AlphaFoldDB" id="A0AB74TZ62"/>
<comment type="similarity">
    <text evidence="1">Belongs to the Gfo/Idh/MocA family.</text>
</comment>
<evidence type="ECO:0000313" key="4">
    <source>
        <dbReference type="EMBL" id="XBC48964.1"/>
    </source>
</evidence>
<dbReference type="RefSeq" id="WP_347301173.1">
    <property type="nucleotide sequence ID" value="NZ_CP142435.1"/>
</dbReference>
<dbReference type="InterPro" id="IPR000683">
    <property type="entry name" value="Gfo/Idh/MocA-like_OxRdtase_N"/>
</dbReference>
<feature type="domain" description="Gfo/Idh/MocA-like oxidoreductase N-terminal" evidence="2">
    <location>
        <begin position="6"/>
        <end position="125"/>
    </location>
</feature>
<dbReference type="Gene3D" id="3.30.360.10">
    <property type="entry name" value="Dihydrodipicolinate Reductase, domain 2"/>
    <property type="match status" value="1"/>
</dbReference>
<dbReference type="PANTHER" id="PTHR43377:SF2">
    <property type="entry name" value="BINDING ROSSMANN FOLD OXIDOREDUCTASE, PUTATIVE (AFU_ORTHOLOGUE AFUA_4G00560)-RELATED"/>
    <property type="match status" value="1"/>
</dbReference>
<dbReference type="InterPro" id="IPR051450">
    <property type="entry name" value="Gfo/Idh/MocA_Oxidoreductases"/>
</dbReference>
<accession>A0AB74TZ62</accession>
<gene>
    <name evidence="4" type="ORF">VUQ06_05495</name>
</gene>
<dbReference type="Pfam" id="PF02894">
    <property type="entry name" value="GFO_IDH_MocA_C"/>
    <property type="match status" value="1"/>
</dbReference>
<organism evidence="4">
    <name type="scientific">Dolosigranulum savutiense</name>
    <dbReference type="NCBI Taxonomy" id="3110288"/>
    <lineage>
        <taxon>Bacteria</taxon>
        <taxon>Bacillati</taxon>
        <taxon>Bacillota</taxon>
        <taxon>Bacilli</taxon>
        <taxon>Lactobacillales</taxon>
        <taxon>Carnobacteriaceae</taxon>
        <taxon>Dolosigranulum</taxon>
    </lineage>
</organism>
<dbReference type="PANTHER" id="PTHR43377">
    <property type="entry name" value="BILIVERDIN REDUCTASE A"/>
    <property type="match status" value="1"/>
</dbReference>
<dbReference type="Gene3D" id="3.40.50.720">
    <property type="entry name" value="NAD(P)-binding Rossmann-like Domain"/>
    <property type="match status" value="1"/>
</dbReference>
<name>A0AB74TZ62_9LACT</name>
<dbReference type="SUPFAM" id="SSF51735">
    <property type="entry name" value="NAD(P)-binding Rossmann-fold domains"/>
    <property type="match status" value="1"/>
</dbReference>
<feature type="domain" description="Gfo/Idh/MocA-like oxidoreductase C-terminal" evidence="3">
    <location>
        <begin position="137"/>
        <end position="355"/>
    </location>
</feature>
<evidence type="ECO:0000259" key="3">
    <source>
        <dbReference type="Pfam" id="PF02894"/>
    </source>
</evidence>
<dbReference type="GO" id="GO:0000166">
    <property type="term" value="F:nucleotide binding"/>
    <property type="evidence" value="ECO:0007669"/>
    <property type="project" value="InterPro"/>
</dbReference>
<protein>
    <submittedName>
        <fullName evidence="4">Gfo/Idh/MocA family oxidoreductase</fullName>
    </submittedName>
</protein>
<dbReference type="KEGG" id="dst:VUQ06_05495"/>
<dbReference type="InterPro" id="IPR004104">
    <property type="entry name" value="Gfo/Idh/MocA-like_OxRdtase_C"/>
</dbReference>
<dbReference type="SUPFAM" id="SSF55347">
    <property type="entry name" value="Glyceraldehyde-3-phosphate dehydrogenase-like, C-terminal domain"/>
    <property type="match status" value="1"/>
</dbReference>
<evidence type="ECO:0000259" key="2">
    <source>
        <dbReference type="Pfam" id="PF01408"/>
    </source>
</evidence>
<reference evidence="4" key="1">
    <citation type="submission" date="2023-12" db="EMBL/GenBank/DDBJ databases">
        <title>Dolosigranulum savutii sp. nov. isolated from human upper respiratory samples collected in Botswana.</title>
        <authorList>
            <person name="Kelly M.S."/>
        </authorList>
    </citation>
    <scope>NUCLEOTIDE SEQUENCE</scope>
    <source>
        <strain evidence="4">MSK294</strain>
    </source>
</reference>
<sequence>MMMQLRLGIVGLGFRSPFVKHWHQPDGDSIITAVADLNQAAIETFKETITADVYATNDFQELLVRDDVDAVVILTEDYKHKEHALKVLEAGKHLYLDKPMAISIEDCDEIYRAWQASGQKMMIGFNMRYMPMYQTMKRYIDEGFIGEVKAIWVRHFVGFGGQFYYQDWHRNQKGTYSLLLQKASHDIDVIHMLTGSYVQKVAAFGDVDFYQDEANFEADNLEHQTDWPIDVEDNNVVIMQLANGVKASYLQNHFTPDYQRNYVIIGTKGRMENDELNGTITIKTRQTDALADKSDITIQMKPTEGSHAGADPKITQAFVDYILRDIEPDPTPWDGRMSVAVGVEATKSLRSGGGVRDVSQEKP</sequence>
<dbReference type="InterPro" id="IPR036291">
    <property type="entry name" value="NAD(P)-bd_dom_sf"/>
</dbReference>
<evidence type="ECO:0000256" key="1">
    <source>
        <dbReference type="ARBA" id="ARBA00010928"/>
    </source>
</evidence>
<dbReference type="Pfam" id="PF01408">
    <property type="entry name" value="GFO_IDH_MocA"/>
    <property type="match status" value="1"/>
</dbReference>